<keyword evidence="2" id="KW-0812">Transmembrane</keyword>
<dbReference type="KEGG" id="sbf:JCM31447_26400"/>
<keyword evidence="4" id="KW-1185">Reference proteome</keyword>
<feature type="region of interest" description="Disordered" evidence="1">
    <location>
        <begin position="28"/>
        <end position="49"/>
    </location>
</feature>
<organism evidence="3 4">
    <name type="scientific">Fluviispira sanaruensis</name>
    <dbReference type="NCBI Taxonomy" id="2493639"/>
    <lineage>
        <taxon>Bacteria</taxon>
        <taxon>Pseudomonadati</taxon>
        <taxon>Bdellovibrionota</taxon>
        <taxon>Oligoflexia</taxon>
        <taxon>Silvanigrellales</taxon>
        <taxon>Silvanigrellaceae</taxon>
        <taxon>Fluviispira</taxon>
    </lineage>
</organism>
<dbReference type="EMBL" id="AP019368">
    <property type="protein sequence ID" value="BBH54180.1"/>
    <property type="molecule type" value="Genomic_DNA"/>
</dbReference>
<protein>
    <submittedName>
        <fullName evidence="3">Uncharacterized protein</fullName>
    </submittedName>
</protein>
<evidence type="ECO:0000256" key="1">
    <source>
        <dbReference type="SAM" id="MobiDB-lite"/>
    </source>
</evidence>
<dbReference type="Proteomes" id="UP000291236">
    <property type="component" value="Chromosome"/>
</dbReference>
<reference evidence="3 4" key="1">
    <citation type="submission" date="2018-12" db="EMBL/GenBank/DDBJ databases">
        <title>Rubrispira sanarue gen. nov., sp., nov., a member of the order Silvanigrellales, isolated from a brackish lake in Hamamatsu Japan.</title>
        <authorList>
            <person name="Maejima Y."/>
            <person name="Iino T."/>
            <person name="Muraguchi Y."/>
            <person name="Fukuda K."/>
            <person name="Nojiri H."/>
            <person name="Ohkuma M."/>
            <person name="Moriuchi R."/>
            <person name="Dohra H."/>
            <person name="Kimbara K."/>
            <person name="Shintani M."/>
        </authorList>
    </citation>
    <scope>NUCLEOTIDE SEQUENCE [LARGE SCALE GENOMIC DNA]</scope>
    <source>
        <strain evidence="3 4">RF1110005</strain>
    </source>
</reference>
<feature type="transmembrane region" description="Helical" evidence="2">
    <location>
        <begin position="79"/>
        <end position="103"/>
    </location>
</feature>
<evidence type="ECO:0000313" key="3">
    <source>
        <dbReference type="EMBL" id="BBH54180.1"/>
    </source>
</evidence>
<keyword evidence="2" id="KW-0472">Membrane</keyword>
<gene>
    <name evidence="3" type="ORF">JCM31447_26400</name>
</gene>
<dbReference type="OrthoDB" id="9903567at2"/>
<keyword evidence="2" id="KW-1133">Transmembrane helix</keyword>
<evidence type="ECO:0000256" key="2">
    <source>
        <dbReference type="SAM" id="Phobius"/>
    </source>
</evidence>
<name>A0A4P2VPM4_FLUSA</name>
<sequence>MKNLFQLRSSHILSQEPQSGAKIIQFRDHKHKADKKQRHTSLRSHGDSLARNIKTQQSHRIALKVQKKAVKKPFHTSSLFYALALAAILFGIFMLLGGFAVIFK</sequence>
<dbReference type="AlphaFoldDB" id="A0A4P2VPM4"/>
<evidence type="ECO:0000313" key="4">
    <source>
        <dbReference type="Proteomes" id="UP000291236"/>
    </source>
</evidence>
<feature type="compositionally biased region" description="Basic residues" evidence="1">
    <location>
        <begin position="28"/>
        <end position="42"/>
    </location>
</feature>
<accession>A0A4P2VPM4</accession>
<proteinExistence type="predicted"/>
<dbReference type="RefSeq" id="WP_130611437.1">
    <property type="nucleotide sequence ID" value="NZ_AP019368.1"/>
</dbReference>